<evidence type="ECO:0000313" key="1">
    <source>
        <dbReference type="EMBL" id="JAE32744.1"/>
    </source>
</evidence>
<reference evidence="1" key="1">
    <citation type="submission" date="2014-09" db="EMBL/GenBank/DDBJ databases">
        <authorList>
            <person name="Magalhaes I.L.F."/>
            <person name="Oliveira U."/>
            <person name="Santos F.R."/>
            <person name="Vidigal T.H.D.A."/>
            <person name="Brescovit A.D."/>
            <person name="Santos A.J."/>
        </authorList>
    </citation>
    <scope>NUCLEOTIDE SEQUENCE</scope>
    <source>
        <tissue evidence="1">Shoot tissue taken approximately 20 cm above the soil surface</tissue>
    </source>
</reference>
<dbReference type="EMBL" id="GBRH01165152">
    <property type="protein sequence ID" value="JAE32744.1"/>
    <property type="molecule type" value="Transcribed_RNA"/>
</dbReference>
<organism evidence="1">
    <name type="scientific">Arundo donax</name>
    <name type="common">Giant reed</name>
    <name type="synonym">Donax arundinaceus</name>
    <dbReference type="NCBI Taxonomy" id="35708"/>
    <lineage>
        <taxon>Eukaryota</taxon>
        <taxon>Viridiplantae</taxon>
        <taxon>Streptophyta</taxon>
        <taxon>Embryophyta</taxon>
        <taxon>Tracheophyta</taxon>
        <taxon>Spermatophyta</taxon>
        <taxon>Magnoliopsida</taxon>
        <taxon>Liliopsida</taxon>
        <taxon>Poales</taxon>
        <taxon>Poaceae</taxon>
        <taxon>PACMAD clade</taxon>
        <taxon>Arundinoideae</taxon>
        <taxon>Arundineae</taxon>
        <taxon>Arundo</taxon>
    </lineage>
</organism>
<proteinExistence type="predicted"/>
<reference evidence="1" key="2">
    <citation type="journal article" date="2015" name="Data Brief">
        <title>Shoot transcriptome of the giant reed, Arundo donax.</title>
        <authorList>
            <person name="Barrero R.A."/>
            <person name="Guerrero F.D."/>
            <person name="Moolhuijzen P."/>
            <person name="Goolsby J.A."/>
            <person name="Tidwell J."/>
            <person name="Bellgard S.E."/>
            <person name="Bellgard M.I."/>
        </authorList>
    </citation>
    <scope>NUCLEOTIDE SEQUENCE</scope>
    <source>
        <tissue evidence="1">Shoot tissue taken approximately 20 cm above the soil surface</tissue>
    </source>
</reference>
<sequence length="41" mass="4893">MNYRIVQTFLIPSFTHNARKTYENLPNFRTPESIILQVLII</sequence>
<name>A0A0A9HAA3_ARUDO</name>
<dbReference type="AlphaFoldDB" id="A0A0A9HAA3"/>
<accession>A0A0A9HAA3</accession>
<protein>
    <submittedName>
        <fullName evidence="1">Uncharacterized protein</fullName>
    </submittedName>
</protein>